<reference evidence="2 3" key="1">
    <citation type="submission" date="2020-04" db="EMBL/GenBank/DDBJ databases">
        <title>Description of novel Gluconacetobacter.</title>
        <authorList>
            <person name="Sombolestani A."/>
        </authorList>
    </citation>
    <scope>NUCLEOTIDE SEQUENCE [LARGE SCALE GENOMIC DNA]</scope>
    <source>
        <strain evidence="2 3">LMG 7603</strain>
    </source>
</reference>
<keyword evidence="1" id="KW-1133">Transmembrane helix</keyword>
<dbReference type="EMBL" id="JABEQG010000018">
    <property type="protein sequence ID" value="MBB2156775.1"/>
    <property type="molecule type" value="Genomic_DNA"/>
</dbReference>
<dbReference type="RefSeq" id="WP_012228192.1">
    <property type="nucleotide sequence ID" value="NZ_JABEQG010000018.1"/>
</dbReference>
<evidence type="ECO:0000313" key="2">
    <source>
        <dbReference type="EMBL" id="MBB2156775.1"/>
    </source>
</evidence>
<protein>
    <submittedName>
        <fullName evidence="2">Uncharacterized protein</fullName>
    </submittedName>
</protein>
<sequence>MSGHTTGAPRDYDLFYWMVAFAAAVAWVTLYALCVAILFHVHLLL</sequence>
<organism evidence="2 3">
    <name type="scientific">Gluconacetobacter diazotrophicus</name>
    <name type="common">Acetobacter diazotrophicus</name>
    <dbReference type="NCBI Taxonomy" id="33996"/>
    <lineage>
        <taxon>Bacteria</taxon>
        <taxon>Pseudomonadati</taxon>
        <taxon>Pseudomonadota</taxon>
        <taxon>Alphaproteobacteria</taxon>
        <taxon>Acetobacterales</taxon>
        <taxon>Acetobacteraceae</taxon>
        <taxon>Gluconacetobacter</taxon>
    </lineage>
</organism>
<feature type="transmembrane region" description="Helical" evidence="1">
    <location>
        <begin position="14"/>
        <end position="39"/>
    </location>
</feature>
<name>A0A7W4I5R0_GLUDI</name>
<evidence type="ECO:0000256" key="1">
    <source>
        <dbReference type="SAM" id="Phobius"/>
    </source>
</evidence>
<keyword evidence="1" id="KW-0812">Transmembrane</keyword>
<dbReference type="Proteomes" id="UP000550787">
    <property type="component" value="Unassembled WGS sequence"/>
</dbReference>
<dbReference type="AlphaFoldDB" id="A0A7W4I5R0"/>
<proteinExistence type="predicted"/>
<evidence type="ECO:0000313" key="3">
    <source>
        <dbReference type="Proteomes" id="UP000550787"/>
    </source>
</evidence>
<keyword evidence="1" id="KW-0472">Membrane</keyword>
<gene>
    <name evidence="2" type="ORF">HLH33_10705</name>
</gene>
<comment type="caution">
    <text evidence="2">The sequence shown here is derived from an EMBL/GenBank/DDBJ whole genome shotgun (WGS) entry which is preliminary data.</text>
</comment>
<accession>A0A7W4I5R0</accession>